<gene>
    <name evidence="2" type="ORF">ANI02nite_09130</name>
</gene>
<dbReference type="RefSeq" id="WP_051292120.1">
    <property type="nucleotide sequence ID" value="NZ_AUBI01000005.1"/>
</dbReference>
<dbReference type="AlphaFoldDB" id="A0A511X7V7"/>
<evidence type="ECO:0000256" key="1">
    <source>
        <dbReference type="SAM" id="MobiDB-lite"/>
    </source>
</evidence>
<dbReference type="STRING" id="1120919.GCA_000429165_01671"/>
<sequence length="381" mass="38803">MRLLSLRQFMLVSPPAEIVGQCEIPPSTPGVGQPSPFSRATAKIAAGSVVVAALAGCQHRDVVDSTLEWYQQHQGGAIALQRPPPPGQAAPYPKVGLTPTSGPDLPSPALRQSLTQQLVQARNLNQRTVAQNGALTPVIPPPPGQVAAKAPGPKTDTGAAQATGKSTGTSPAKASPVAPGGSLGATLDAAEATSPPQTSATAPSTSVTKPETSPKAETTSAKTSGDEPEIAMPEFREPKASAQVGPVVLPEIPNAPPSPAEFPGFETPADSKLADVKRPDYDLSDPDGVLIRFQAGSDQLVVGQEPALNKLVATRGSATLFVHGAGDTVSMAPEDQAHAVELGLLRARTLADILVKRGVPGSAIHISGSAFGADAHVSKNG</sequence>
<keyword evidence="3" id="KW-1185">Reference proteome</keyword>
<dbReference type="InterPro" id="IPR036737">
    <property type="entry name" value="OmpA-like_sf"/>
</dbReference>
<feature type="compositionally biased region" description="Polar residues" evidence="1">
    <location>
        <begin position="194"/>
        <end position="223"/>
    </location>
</feature>
<feature type="region of interest" description="Disordered" evidence="1">
    <location>
        <begin position="76"/>
        <end position="109"/>
    </location>
</feature>
<protein>
    <recommendedName>
        <fullName evidence="4">OmpA-like domain-containing protein</fullName>
    </recommendedName>
</protein>
<dbReference type="EMBL" id="BJYF01000005">
    <property type="protein sequence ID" value="GEN59029.1"/>
    <property type="molecule type" value="Genomic_DNA"/>
</dbReference>
<organism evidence="2 3">
    <name type="scientific">Acetobacter nitrogenifigens DSM 23921 = NBRC 105050</name>
    <dbReference type="NCBI Taxonomy" id="1120919"/>
    <lineage>
        <taxon>Bacteria</taxon>
        <taxon>Pseudomonadati</taxon>
        <taxon>Pseudomonadota</taxon>
        <taxon>Alphaproteobacteria</taxon>
        <taxon>Acetobacterales</taxon>
        <taxon>Acetobacteraceae</taxon>
        <taxon>Acetobacter</taxon>
    </lineage>
</organism>
<feature type="compositionally biased region" description="Polar residues" evidence="1">
    <location>
        <begin position="158"/>
        <end position="172"/>
    </location>
</feature>
<name>A0A511X7V7_9PROT</name>
<reference evidence="2 3" key="1">
    <citation type="submission" date="2019-07" db="EMBL/GenBank/DDBJ databases">
        <title>Whole genome shotgun sequence of Acetobacter nitrogenifigens NBRC 105050.</title>
        <authorList>
            <person name="Hosoyama A."/>
            <person name="Uohara A."/>
            <person name="Ohji S."/>
            <person name="Ichikawa N."/>
        </authorList>
    </citation>
    <scope>NUCLEOTIDE SEQUENCE [LARGE SCALE GENOMIC DNA]</scope>
    <source>
        <strain evidence="2 3">NBRC 105050</strain>
    </source>
</reference>
<comment type="caution">
    <text evidence="2">The sequence shown here is derived from an EMBL/GenBank/DDBJ whole genome shotgun (WGS) entry which is preliminary data.</text>
</comment>
<feature type="region of interest" description="Disordered" evidence="1">
    <location>
        <begin position="134"/>
        <end position="229"/>
    </location>
</feature>
<dbReference type="Proteomes" id="UP000321635">
    <property type="component" value="Unassembled WGS sequence"/>
</dbReference>
<dbReference type="Gene3D" id="3.30.1330.60">
    <property type="entry name" value="OmpA-like domain"/>
    <property type="match status" value="1"/>
</dbReference>
<evidence type="ECO:0008006" key="4">
    <source>
        <dbReference type="Google" id="ProtNLM"/>
    </source>
</evidence>
<evidence type="ECO:0000313" key="3">
    <source>
        <dbReference type="Proteomes" id="UP000321635"/>
    </source>
</evidence>
<proteinExistence type="predicted"/>
<accession>A0A511X7V7</accession>
<dbReference type="OrthoDB" id="7282444at2"/>
<evidence type="ECO:0000313" key="2">
    <source>
        <dbReference type="EMBL" id="GEN59029.1"/>
    </source>
</evidence>